<reference evidence="1" key="2">
    <citation type="submission" date="2015-03" db="UniProtKB">
        <authorList>
            <consortium name="EnsemblPlants"/>
        </authorList>
    </citation>
    <scope>IDENTIFICATION</scope>
</reference>
<protein>
    <submittedName>
        <fullName evidence="1">Uncharacterized protein</fullName>
    </submittedName>
</protein>
<dbReference type="Gramene" id="Bo1g076810.1">
    <property type="protein sequence ID" value="Bo1g076810.1"/>
    <property type="gene ID" value="Bo1g076810"/>
</dbReference>
<proteinExistence type="predicted"/>
<accession>A0A0D3A950</accession>
<sequence length="68" mass="7940">MYINLANNLKSNQSSNCIAHHFIYCLKPIALYFRRLTCKLSQKSFRSEKPAYQIQILKTCISKKVQMA</sequence>
<evidence type="ECO:0000313" key="2">
    <source>
        <dbReference type="Proteomes" id="UP000032141"/>
    </source>
</evidence>
<dbReference type="HOGENOM" id="CLU_2797451_0_0_1"/>
<reference evidence="1 2" key="1">
    <citation type="journal article" date="2014" name="Genome Biol.">
        <title>Transcriptome and methylome profiling reveals relics of genome dominance in the mesopolyploid Brassica oleracea.</title>
        <authorList>
            <person name="Parkin I.A."/>
            <person name="Koh C."/>
            <person name="Tang H."/>
            <person name="Robinson S.J."/>
            <person name="Kagale S."/>
            <person name="Clarke W.E."/>
            <person name="Town C.D."/>
            <person name="Nixon J."/>
            <person name="Krishnakumar V."/>
            <person name="Bidwell S.L."/>
            <person name="Denoeud F."/>
            <person name="Belcram H."/>
            <person name="Links M.G."/>
            <person name="Just J."/>
            <person name="Clarke C."/>
            <person name="Bender T."/>
            <person name="Huebert T."/>
            <person name="Mason A.S."/>
            <person name="Pires J.C."/>
            <person name="Barker G."/>
            <person name="Moore J."/>
            <person name="Walley P.G."/>
            <person name="Manoli S."/>
            <person name="Batley J."/>
            <person name="Edwards D."/>
            <person name="Nelson M.N."/>
            <person name="Wang X."/>
            <person name="Paterson A.H."/>
            <person name="King G."/>
            <person name="Bancroft I."/>
            <person name="Chalhoub B."/>
            <person name="Sharpe A.G."/>
        </authorList>
    </citation>
    <scope>NUCLEOTIDE SEQUENCE</scope>
    <source>
        <strain evidence="1 2">cv. TO1000</strain>
    </source>
</reference>
<organism evidence="1 2">
    <name type="scientific">Brassica oleracea var. oleracea</name>
    <dbReference type="NCBI Taxonomy" id="109376"/>
    <lineage>
        <taxon>Eukaryota</taxon>
        <taxon>Viridiplantae</taxon>
        <taxon>Streptophyta</taxon>
        <taxon>Embryophyta</taxon>
        <taxon>Tracheophyta</taxon>
        <taxon>Spermatophyta</taxon>
        <taxon>Magnoliopsida</taxon>
        <taxon>eudicotyledons</taxon>
        <taxon>Gunneridae</taxon>
        <taxon>Pentapetalae</taxon>
        <taxon>rosids</taxon>
        <taxon>malvids</taxon>
        <taxon>Brassicales</taxon>
        <taxon>Brassicaceae</taxon>
        <taxon>Brassiceae</taxon>
        <taxon>Brassica</taxon>
    </lineage>
</organism>
<dbReference type="EnsemblPlants" id="Bo1g076810.1">
    <property type="protein sequence ID" value="Bo1g076810.1"/>
    <property type="gene ID" value="Bo1g076810"/>
</dbReference>
<dbReference type="AlphaFoldDB" id="A0A0D3A950"/>
<keyword evidence="2" id="KW-1185">Reference proteome</keyword>
<dbReference type="Proteomes" id="UP000032141">
    <property type="component" value="Chromosome C1"/>
</dbReference>
<evidence type="ECO:0000313" key="1">
    <source>
        <dbReference type="EnsemblPlants" id="Bo1g076810.1"/>
    </source>
</evidence>
<name>A0A0D3A950_BRAOL</name>